<gene>
    <name evidence="4" type="ORF">RF007C_10520</name>
</gene>
<feature type="compositionally biased region" description="Basic and acidic residues" evidence="2">
    <location>
        <begin position="439"/>
        <end position="461"/>
    </location>
</feature>
<evidence type="ECO:0000256" key="1">
    <source>
        <dbReference type="SAM" id="Coils"/>
    </source>
</evidence>
<evidence type="ECO:0008006" key="6">
    <source>
        <dbReference type="Google" id="ProtNLM"/>
    </source>
</evidence>
<feature type="region of interest" description="Disordered" evidence="2">
    <location>
        <begin position="401"/>
        <end position="475"/>
    </location>
</feature>
<feature type="compositionally biased region" description="Polar residues" evidence="2">
    <location>
        <begin position="413"/>
        <end position="438"/>
    </location>
</feature>
<dbReference type="Proteomes" id="UP000019365">
    <property type="component" value="Unassembled WGS sequence"/>
</dbReference>
<organism evidence="4 5">
    <name type="scientific">Ruminococcus flavefaciens 007c</name>
    <dbReference type="NCBI Taxonomy" id="1341157"/>
    <lineage>
        <taxon>Bacteria</taxon>
        <taxon>Bacillati</taxon>
        <taxon>Bacillota</taxon>
        <taxon>Clostridia</taxon>
        <taxon>Eubacteriales</taxon>
        <taxon>Oscillospiraceae</taxon>
        <taxon>Ruminococcus</taxon>
    </lineage>
</organism>
<proteinExistence type="predicted"/>
<accession>W7UUC0</accession>
<feature type="transmembrane region" description="Helical" evidence="3">
    <location>
        <begin position="69"/>
        <end position="90"/>
    </location>
</feature>
<dbReference type="PATRIC" id="fig|1341157.4.peg.379"/>
<keyword evidence="3" id="KW-1133">Transmembrane helix</keyword>
<feature type="coiled-coil region" evidence="1">
    <location>
        <begin position="1"/>
        <end position="28"/>
    </location>
</feature>
<evidence type="ECO:0000313" key="5">
    <source>
        <dbReference type="Proteomes" id="UP000019365"/>
    </source>
</evidence>
<keyword evidence="1" id="KW-0175">Coiled coil</keyword>
<sequence length="610" mass="69821">MLKHETMIENVHRRIAQYEEEKKMKHSKFKKIISAIKPETKTNKTSEEEYIEVESNTERLNSSNRIMRIVSTMAAGAVLISGLGATGYMLHKNKAKNIDLSEVAEPTQSTKDASDAAAEPASVSPFGDFNQIYFWFDSDYYDDPYLNDPDHIGDSLSNETYNRIANYLNAFNWGEGREIAEEDVPDIANYDGKGYYISWKTGDVYSDVLITEDGKAYYVARKCTPRGESFDYPIIESKVYDIDFATFKKDIDEILIQNVTDSNDILTPRDIKRLSEGEFLSAELKYEMNGNSAKKLPDDDAAKKSIEIFLRDDLLSMLRKSSSISSFDNELMYTAVRYFKTTDTVTRRETYFIYNDGTVSLCSYDVLNTGENIPTGTEYFHVDINTFETKLNEALAHKYEEKAPEKTEDKKNSNNSENVQTTTESSNKSENIQTTTENSKNENKPANDEKPGQETNGREDQPAIPEENETEDVYNVYTLTKPGVYIYDENNKIIATPKTHNVEMLDNFVKEKLDPVIEKHTSLTTYSDNNIPLCSVLRIYKDNDGNLKYSDFLIYDDGQILVYFYEYGNYEYGYYANEEKTWIPHGSDGSALDYEEFRTALDQLLKDSAL</sequence>
<comment type="caution">
    <text evidence="4">The sequence shown here is derived from an EMBL/GenBank/DDBJ whole genome shotgun (WGS) entry which is preliminary data.</text>
</comment>
<protein>
    <recommendedName>
        <fullName evidence="6">DUF4340 domain-containing protein</fullName>
    </recommendedName>
</protein>
<reference evidence="4 5" key="1">
    <citation type="journal article" date="2014" name="PLoS ONE">
        <title>Rumen cellulosomics: divergent fiber-degrading strategies revealed by comparative genome-wide analysis of six ruminococcal strains.</title>
        <authorList>
            <person name="Dassa B."/>
            <person name="Borovok I."/>
            <person name="Ruimy-Israeli V."/>
            <person name="Lamed R."/>
            <person name="Flint H.J."/>
            <person name="Duncan S.H."/>
            <person name="Henrissat B."/>
            <person name="Coutinho P."/>
            <person name="Morrison M."/>
            <person name="Mosoni P."/>
            <person name="Yeoman C.J."/>
            <person name="White B.A."/>
            <person name="Bayer E.A."/>
        </authorList>
    </citation>
    <scope>NUCLEOTIDE SEQUENCE [LARGE SCALE GENOMIC DNA]</scope>
    <source>
        <strain evidence="4 5">007c</strain>
    </source>
</reference>
<keyword evidence="5" id="KW-1185">Reference proteome</keyword>
<evidence type="ECO:0000256" key="3">
    <source>
        <dbReference type="SAM" id="Phobius"/>
    </source>
</evidence>
<evidence type="ECO:0000256" key="2">
    <source>
        <dbReference type="SAM" id="MobiDB-lite"/>
    </source>
</evidence>
<dbReference type="EMBL" id="ATAX01000008">
    <property type="protein sequence ID" value="EWM54764.1"/>
    <property type="molecule type" value="Genomic_DNA"/>
</dbReference>
<keyword evidence="3" id="KW-0472">Membrane</keyword>
<name>W7UUC0_RUMFL</name>
<feature type="compositionally biased region" description="Basic and acidic residues" evidence="2">
    <location>
        <begin position="401"/>
        <end position="412"/>
    </location>
</feature>
<dbReference type="AlphaFoldDB" id="W7UUC0"/>
<keyword evidence="3" id="KW-0812">Transmembrane</keyword>
<evidence type="ECO:0000313" key="4">
    <source>
        <dbReference type="EMBL" id="EWM54764.1"/>
    </source>
</evidence>